<name>A0A226MJQ7_CALSU</name>
<dbReference type="GO" id="GO:0048471">
    <property type="term" value="C:perinuclear region of cytoplasm"/>
    <property type="evidence" value="ECO:0007669"/>
    <property type="project" value="TreeGrafter"/>
</dbReference>
<dbReference type="AlphaFoldDB" id="A0A226MJQ7"/>
<protein>
    <submittedName>
        <fullName evidence="1">Uncharacterized protein</fullName>
    </submittedName>
</protein>
<organism evidence="1 2">
    <name type="scientific">Callipepla squamata</name>
    <name type="common">Scaled quail</name>
    <dbReference type="NCBI Taxonomy" id="9009"/>
    <lineage>
        <taxon>Eukaryota</taxon>
        <taxon>Metazoa</taxon>
        <taxon>Chordata</taxon>
        <taxon>Craniata</taxon>
        <taxon>Vertebrata</taxon>
        <taxon>Euteleostomi</taxon>
        <taxon>Archelosauria</taxon>
        <taxon>Archosauria</taxon>
        <taxon>Dinosauria</taxon>
        <taxon>Saurischia</taxon>
        <taxon>Theropoda</taxon>
        <taxon>Coelurosauria</taxon>
        <taxon>Aves</taxon>
        <taxon>Neognathae</taxon>
        <taxon>Galloanserae</taxon>
        <taxon>Galliformes</taxon>
        <taxon>Odontophoridae</taxon>
        <taxon>Callipepla</taxon>
    </lineage>
</organism>
<sequence length="156" mass="17909">GLTMPREQSTLHQVQPEKLTKAVMQEYLYQNATDPSAYWPEKYWVTKSEGTASSHLSTCVTQVPHVCFSFQRNTAHFVSEDRYLTWRAGPYNSAAWNKYSTYLPLPPKVGRGPLYPAKLKLLRWDSSHFKKLGGVQRGSYTIHPGFASEMYYALVR</sequence>
<feature type="non-terminal residue" evidence="1">
    <location>
        <position position="1"/>
    </location>
</feature>
<dbReference type="Pfam" id="PF15181">
    <property type="entry name" value="SMRP1"/>
    <property type="match status" value="1"/>
</dbReference>
<dbReference type="STRING" id="9009.A0A226MJQ7"/>
<evidence type="ECO:0000313" key="2">
    <source>
        <dbReference type="Proteomes" id="UP000198323"/>
    </source>
</evidence>
<dbReference type="GO" id="GO:0002177">
    <property type="term" value="C:manchette"/>
    <property type="evidence" value="ECO:0007669"/>
    <property type="project" value="TreeGrafter"/>
</dbReference>
<gene>
    <name evidence="1" type="ORF">ASZ78_003810</name>
</gene>
<dbReference type="PANTHER" id="PTHR35664:SF1">
    <property type="entry name" value="SPERMATID-SPECIFIC MANCHETTE-RELATED PROTEIN 1"/>
    <property type="match status" value="1"/>
</dbReference>
<accession>A0A226MJQ7</accession>
<proteinExistence type="predicted"/>
<reference evidence="1 2" key="1">
    <citation type="submission" date="2016-07" db="EMBL/GenBank/DDBJ databases">
        <title>Disparate Historic Effective Population Sizes Predicted by Modern Levels of Genome Diversity for the Scaled Quail (Callipepla squamata) and the Northern Bobwhite (Colinus virginianus): Inferences from First and Second Generation Draft Genome Assemblies for Sympatric New World Quail.</title>
        <authorList>
            <person name="Oldeschulte D.L."/>
            <person name="Halley Y.A."/>
            <person name="Bhattarai E.K."/>
            <person name="Brashear W.A."/>
            <person name="Hill J."/>
            <person name="Metz R.P."/>
            <person name="Johnson C.D."/>
            <person name="Rollins D."/>
            <person name="Peterson M.J."/>
            <person name="Bickhart D.M."/>
            <person name="Decker J.E."/>
            <person name="Seabury C.M."/>
        </authorList>
    </citation>
    <scope>NUCLEOTIDE SEQUENCE [LARGE SCALE GENOMIC DNA]</scope>
    <source>
        <strain evidence="1 2">Texas</strain>
        <tissue evidence="1">Leg muscle</tissue>
    </source>
</reference>
<dbReference type="OrthoDB" id="9820464at2759"/>
<keyword evidence="2" id="KW-1185">Reference proteome</keyword>
<dbReference type="EMBL" id="MCFN01000735">
    <property type="protein sequence ID" value="OXB55534.1"/>
    <property type="molecule type" value="Genomic_DNA"/>
</dbReference>
<comment type="caution">
    <text evidence="1">The sequence shown here is derived from an EMBL/GenBank/DDBJ whole genome shotgun (WGS) entry which is preliminary data.</text>
</comment>
<evidence type="ECO:0000313" key="1">
    <source>
        <dbReference type="EMBL" id="OXB55534.1"/>
    </source>
</evidence>
<dbReference type="InterPro" id="IPR028195">
    <property type="entry name" value="SPMIP6"/>
</dbReference>
<dbReference type="GO" id="GO:0043014">
    <property type="term" value="F:alpha-tubulin binding"/>
    <property type="evidence" value="ECO:0007669"/>
    <property type="project" value="TreeGrafter"/>
</dbReference>
<dbReference type="PANTHER" id="PTHR35664">
    <property type="entry name" value="SPERMATID-SPECIFIC MANCHETTE-RELATED PROTEIN 1"/>
    <property type="match status" value="1"/>
</dbReference>
<dbReference type="Proteomes" id="UP000198323">
    <property type="component" value="Unassembled WGS sequence"/>
</dbReference>